<dbReference type="Proteomes" id="UP000191153">
    <property type="component" value="Unassembled WGS sequence"/>
</dbReference>
<dbReference type="STRING" id="180163.SAMN02745174_01212"/>
<dbReference type="InterPro" id="IPR046654">
    <property type="entry name" value="DUF6672"/>
</dbReference>
<evidence type="ECO:0000313" key="2">
    <source>
        <dbReference type="EMBL" id="SJZ65919.1"/>
    </source>
</evidence>
<accession>A0A1T4MFW4</accession>
<reference evidence="2 3" key="1">
    <citation type="submission" date="2017-02" db="EMBL/GenBank/DDBJ databases">
        <authorList>
            <person name="Peterson S.W."/>
        </authorList>
    </citation>
    <scope>NUCLEOTIDE SEQUENCE [LARGE SCALE GENOMIC DNA]</scope>
    <source>
        <strain evidence="2 3">ATCC 700028</strain>
    </source>
</reference>
<name>A0A1T4MFW4_9FUSO</name>
<proteinExistence type="predicted"/>
<keyword evidence="1" id="KW-0812">Transmembrane</keyword>
<keyword evidence="1" id="KW-0472">Membrane</keyword>
<feature type="transmembrane region" description="Helical" evidence="1">
    <location>
        <begin position="7"/>
        <end position="25"/>
    </location>
</feature>
<dbReference type="Pfam" id="PF20377">
    <property type="entry name" value="DUF6672"/>
    <property type="match status" value="1"/>
</dbReference>
<keyword evidence="3" id="KW-1185">Reference proteome</keyword>
<dbReference type="RefSeq" id="WP_078693704.1">
    <property type="nucleotide sequence ID" value="NZ_FUWX01000008.1"/>
</dbReference>
<dbReference type="EMBL" id="FUWX01000008">
    <property type="protein sequence ID" value="SJZ65919.1"/>
    <property type="molecule type" value="Genomic_DNA"/>
</dbReference>
<organism evidence="2 3">
    <name type="scientific">Cetobacterium ceti</name>
    <dbReference type="NCBI Taxonomy" id="180163"/>
    <lineage>
        <taxon>Bacteria</taxon>
        <taxon>Fusobacteriati</taxon>
        <taxon>Fusobacteriota</taxon>
        <taxon>Fusobacteriia</taxon>
        <taxon>Fusobacteriales</taxon>
        <taxon>Fusobacteriaceae</taxon>
        <taxon>Cetobacterium</taxon>
    </lineage>
</organism>
<gene>
    <name evidence="2" type="ORF">SAMN02745174_01212</name>
</gene>
<sequence>MKRNLKILFFIFILIFSIGFLYINGQEHTVIINNKFQNKKLSEKIEIIFPNEKPKKINPNKKAIMDIKGYKTTFILKKKNFEKKYNLSLPLNKSIEIDIEKLLNKNKKWYKEISLY</sequence>
<evidence type="ECO:0000256" key="1">
    <source>
        <dbReference type="SAM" id="Phobius"/>
    </source>
</evidence>
<dbReference type="OrthoDB" id="9978872at2"/>
<keyword evidence="1" id="KW-1133">Transmembrane helix</keyword>
<evidence type="ECO:0000313" key="3">
    <source>
        <dbReference type="Proteomes" id="UP000191153"/>
    </source>
</evidence>
<protein>
    <submittedName>
        <fullName evidence="2">Uncharacterized protein</fullName>
    </submittedName>
</protein>
<dbReference type="AlphaFoldDB" id="A0A1T4MFW4"/>